<dbReference type="SUPFAM" id="SSF55729">
    <property type="entry name" value="Acyl-CoA N-acyltransferases (Nat)"/>
    <property type="match status" value="1"/>
</dbReference>
<name>A0A917UNN1_9DEIO</name>
<dbReference type="InterPro" id="IPR016181">
    <property type="entry name" value="Acyl_CoA_acyltransferase"/>
</dbReference>
<dbReference type="InterPro" id="IPR013653">
    <property type="entry name" value="GCN5-like_dom"/>
</dbReference>
<evidence type="ECO:0000256" key="1">
    <source>
        <dbReference type="ARBA" id="ARBA00022679"/>
    </source>
</evidence>
<reference evidence="4" key="1">
    <citation type="journal article" date="2014" name="Int. J. Syst. Evol. Microbiol.">
        <title>Complete genome sequence of Corynebacterium casei LMG S-19264T (=DSM 44701T), isolated from a smear-ripened cheese.</title>
        <authorList>
            <consortium name="US DOE Joint Genome Institute (JGI-PGF)"/>
            <person name="Walter F."/>
            <person name="Albersmeier A."/>
            <person name="Kalinowski J."/>
            <person name="Ruckert C."/>
        </authorList>
    </citation>
    <scope>NUCLEOTIDE SEQUENCE</scope>
    <source>
        <strain evidence="4">JCM 14371</strain>
    </source>
</reference>
<protein>
    <recommendedName>
        <fullName evidence="3">N-acetyltransferase domain-containing protein</fullName>
    </recommendedName>
</protein>
<dbReference type="PROSITE" id="PS51186">
    <property type="entry name" value="GNAT"/>
    <property type="match status" value="1"/>
</dbReference>
<proteinExistence type="predicted"/>
<comment type="caution">
    <text evidence="4">The sequence shown here is derived from an EMBL/GenBank/DDBJ whole genome shotgun (WGS) entry which is preliminary data.</text>
</comment>
<dbReference type="InterPro" id="IPR000182">
    <property type="entry name" value="GNAT_dom"/>
</dbReference>
<dbReference type="PANTHER" id="PTHR43877">
    <property type="entry name" value="AMINOALKYLPHOSPHONATE N-ACETYLTRANSFERASE-RELATED-RELATED"/>
    <property type="match status" value="1"/>
</dbReference>
<reference evidence="4" key="2">
    <citation type="submission" date="2020-09" db="EMBL/GenBank/DDBJ databases">
        <authorList>
            <person name="Sun Q."/>
            <person name="Ohkuma M."/>
        </authorList>
    </citation>
    <scope>NUCLEOTIDE SEQUENCE</scope>
    <source>
        <strain evidence="4">JCM 14371</strain>
    </source>
</reference>
<sequence length="232" mass="24820">MPYARDMTPLDNPFWSALSGPQHAWSEGTGMARRYRPDVAPFAALQDDTPAAWAALAGLLGPDGVGVLFGHGLQVPPHWTTLRTFEILQMTYPHAAPPDAPPVTVTRLGPDDRPDMQALVTLTRPGPFKTRTPDLGAYWGVREGGRLIALAGERARPEGYCEVSAVCVHPDAQRRGLGAAVVASATAGILARGEGPFLHVAADNDAARRVYLRLGFQERTVLTVFVGRPGPG</sequence>
<evidence type="ECO:0000313" key="5">
    <source>
        <dbReference type="Proteomes" id="UP000635726"/>
    </source>
</evidence>
<dbReference type="EMBL" id="BMOE01000003">
    <property type="protein sequence ID" value="GGJ71188.1"/>
    <property type="molecule type" value="Genomic_DNA"/>
</dbReference>
<evidence type="ECO:0000313" key="4">
    <source>
        <dbReference type="EMBL" id="GGJ71188.1"/>
    </source>
</evidence>
<gene>
    <name evidence="4" type="ORF">GCM10008939_14490</name>
</gene>
<keyword evidence="5" id="KW-1185">Reference proteome</keyword>
<evidence type="ECO:0000259" key="3">
    <source>
        <dbReference type="PROSITE" id="PS51186"/>
    </source>
</evidence>
<accession>A0A917UNN1</accession>
<organism evidence="4 5">
    <name type="scientific">Deinococcus aquiradiocola</name>
    <dbReference type="NCBI Taxonomy" id="393059"/>
    <lineage>
        <taxon>Bacteria</taxon>
        <taxon>Thermotogati</taxon>
        <taxon>Deinococcota</taxon>
        <taxon>Deinococci</taxon>
        <taxon>Deinococcales</taxon>
        <taxon>Deinococcaceae</taxon>
        <taxon>Deinococcus</taxon>
    </lineage>
</organism>
<keyword evidence="1" id="KW-0808">Transferase</keyword>
<dbReference type="InterPro" id="IPR050832">
    <property type="entry name" value="Bact_Acetyltransf"/>
</dbReference>
<feature type="domain" description="N-acetyltransferase" evidence="3">
    <location>
        <begin position="90"/>
        <end position="232"/>
    </location>
</feature>
<dbReference type="AlphaFoldDB" id="A0A917UNN1"/>
<dbReference type="CDD" id="cd04301">
    <property type="entry name" value="NAT_SF"/>
    <property type="match status" value="1"/>
</dbReference>
<dbReference type="Proteomes" id="UP000635726">
    <property type="component" value="Unassembled WGS sequence"/>
</dbReference>
<dbReference type="Gene3D" id="3.40.630.30">
    <property type="match status" value="1"/>
</dbReference>
<evidence type="ECO:0000256" key="2">
    <source>
        <dbReference type="ARBA" id="ARBA00023315"/>
    </source>
</evidence>
<keyword evidence="2" id="KW-0012">Acyltransferase</keyword>
<dbReference type="Pfam" id="PF08445">
    <property type="entry name" value="FR47"/>
    <property type="match status" value="1"/>
</dbReference>
<dbReference type="GO" id="GO:0016747">
    <property type="term" value="F:acyltransferase activity, transferring groups other than amino-acyl groups"/>
    <property type="evidence" value="ECO:0007669"/>
    <property type="project" value="InterPro"/>
</dbReference>